<keyword evidence="10" id="KW-1185">Reference proteome</keyword>
<feature type="active site" description="Proton acceptor" evidence="7">
    <location>
        <position position="242"/>
    </location>
</feature>
<dbReference type="Pfam" id="PF14602">
    <property type="entry name" value="Hexapep_2"/>
    <property type="match status" value="1"/>
</dbReference>
<dbReference type="InterPro" id="IPR018357">
    <property type="entry name" value="Hexapep_transf_CS"/>
</dbReference>
<comment type="function">
    <text evidence="7">Catalyzes the N-acylation of UDP-3-O-acylglucosamine using 3-hydroxyacyl-ACP as the acyl donor. Is involved in the biosynthesis of lipid A, a phosphorylated glycolipid that anchors the lipopolysaccharide to the outer membrane of the cell.</text>
</comment>
<dbReference type="Pfam" id="PF00132">
    <property type="entry name" value="Hexapep"/>
    <property type="match status" value="1"/>
</dbReference>
<dbReference type="RefSeq" id="WP_320003965.1">
    <property type="nucleotide sequence ID" value="NZ_JAUHJS010000003.1"/>
</dbReference>
<dbReference type="SUPFAM" id="SSF51161">
    <property type="entry name" value="Trimeric LpxA-like enzymes"/>
    <property type="match status" value="1"/>
</dbReference>
<dbReference type="Gene3D" id="3.40.1390.10">
    <property type="entry name" value="MurE/MurF, N-terminal domain"/>
    <property type="match status" value="1"/>
</dbReference>
<name>A0ABT8F4W9_9BACT</name>
<keyword evidence="5 7" id="KW-0443">Lipid metabolism</keyword>
<evidence type="ECO:0000256" key="2">
    <source>
        <dbReference type="ARBA" id="ARBA00022556"/>
    </source>
</evidence>
<proteinExistence type="inferred from homology"/>
<dbReference type="NCBIfam" id="NF002060">
    <property type="entry name" value="PRK00892.1"/>
    <property type="match status" value="1"/>
</dbReference>
<comment type="pathway">
    <text evidence="7">Bacterial outer membrane biogenesis; LPS lipid A biosynthesis.</text>
</comment>
<evidence type="ECO:0000256" key="3">
    <source>
        <dbReference type="ARBA" id="ARBA00022679"/>
    </source>
</evidence>
<comment type="caution">
    <text evidence="9">The sequence shown here is derived from an EMBL/GenBank/DDBJ whole genome shotgun (WGS) entry which is preliminary data.</text>
</comment>
<dbReference type="CDD" id="cd03352">
    <property type="entry name" value="LbH_LpxD"/>
    <property type="match status" value="1"/>
</dbReference>
<keyword evidence="2 7" id="KW-0441">Lipid A biosynthesis</keyword>
<evidence type="ECO:0000313" key="9">
    <source>
        <dbReference type="EMBL" id="MDN4165440.1"/>
    </source>
</evidence>
<evidence type="ECO:0000256" key="1">
    <source>
        <dbReference type="ARBA" id="ARBA00022516"/>
    </source>
</evidence>
<keyword evidence="4 7" id="KW-0677">Repeat</keyword>
<dbReference type="HAMAP" id="MF_00523">
    <property type="entry name" value="LpxD"/>
    <property type="match status" value="1"/>
</dbReference>
<dbReference type="PANTHER" id="PTHR43378">
    <property type="entry name" value="UDP-3-O-ACYLGLUCOSAMINE N-ACYLTRANSFERASE"/>
    <property type="match status" value="1"/>
</dbReference>
<accession>A0ABT8F4W9</accession>
<gene>
    <name evidence="7 9" type="primary">lpxD</name>
    <name evidence="9" type="ORF">QWY31_08000</name>
</gene>
<dbReference type="InterPro" id="IPR011004">
    <property type="entry name" value="Trimer_LpxA-like_sf"/>
</dbReference>
<keyword evidence="6 7" id="KW-0012">Acyltransferase</keyword>
<dbReference type="PANTHER" id="PTHR43378:SF2">
    <property type="entry name" value="UDP-3-O-ACYLGLUCOSAMINE N-ACYLTRANSFERASE 1, MITOCHONDRIAL-RELATED"/>
    <property type="match status" value="1"/>
</dbReference>
<feature type="domain" description="UDP-3-O-[3-hydroxymyristoyl] glucosamine N-acyltransferase non-repeat region" evidence="8">
    <location>
        <begin position="22"/>
        <end position="89"/>
    </location>
</feature>
<organism evidence="9 10">
    <name type="scientific">Shiella aurantiaca</name>
    <dbReference type="NCBI Taxonomy" id="3058365"/>
    <lineage>
        <taxon>Bacteria</taxon>
        <taxon>Pseudomonadati</taxon>
        <taxon>Bacteroidota</taxon>
        <taxon>Cytophagia</taxon>
        <taxon>Cytophagales</taxon>
        <taxon>Shiellaceae</taxon>
        <taxon>Shiella</taxon>
    </lineage>
</organism>
<evidence type="ECO:0000256" key="4">
    <source>
        <dbReference type="ARBA" id="ARBA00022737"/>
    </source>
</evidence>
<reference evidence="9" key="1">
    <citation type="submission" date="2023-06" db="EMBL/GenBank/DDBJ databases">
        <title>Cytophagales bacterium Strain LB-30, isolated from soil.</title>
        <authorList>
            <person name="Liu B."/>
        </authorList>
    </citation>
    <scope>NUCLEOTIDE SEQUENCE</scope>
    <source>
        <strain evidence="9">LB-30</strain>
    </source>
</reference>
<dbReference type="GO" id="GO:0103118">
    <property type="term" value="F:UDP-3-O-[(3R)-3-hydroxyacyl]-glucosamine N-acyltransferase activity"/>
    <property type="evidence" value="ECO:0007669"/>
    <property type="project" value="UniProtKB-EC"/>
</dbReference>
<comment type="catalytic activity">
    <reaction evidence="7">
        <text>a UDP-3-O-[(3R)-3-hydroxyacyl]-alpha-D-glucosamine + a (3R)-hydroxyacyl-[ACP] = a UDP-2-N,3-O-bis[(3R)-3-hydroxyacyl]-alpha-D-glucosamine + holo-[ACP] + H(+)</text>
        <dbReference type="Rhea" id="RHEA:53836"/>
        <dbReference type="Rhea" id="RHEA-COMP:9685"/>
        <dbReference type="Rhea" id="RHEA-COMP:9945"/>
        <dbReference type="ChEBI" id="CHEBI:15378"/>
        <dbReference type="ChEBI" id="CHEBI:64479"/>
        <dbReference type="ChEBI" id="CHEBI:78827"/>
        <dbReference type="ChEBI" id="CHEBI:137740"/>
        <dbReference type="ChEBI" id="CHEBI:137748"/>
        <dbReference type="EC" id="2.3.1.191"/>
    </reaction>
</comment>
<dbReference type="PROSITE" id="PS00101">
    <property type="entry name" value="HEXAPEP_TRANSFERASES"/>
    <property type="match status" value="1"/>
</dbReference>
<evidence type="ECO:0000256" key="5">
    <source>
        <dbReference type="ARBA" id="ARBA00023098"/>
    </source>
</evidence>
<dbReference type="Proteomes" id="UP001168552">
    <property type="component" value="Unassembled WGS sequence"/>
</dbReference>
<evidence type="ECO:0000259" key="8">
    <source>
        <dbReference type="Pfam" id="PF04613"/>
    </source>
</evidence>
<evidence type="ECO:0000256" key="6">
    <source>
        <dbReference type="ARBA" id="ARBA00023315"/>
    </source>
</evidence>
<keyword evidence="1 7" id="KW-0444">Lipid biosynthesis</keyword>
<evidence type="ECO:0000256" key="7">
    <source>
        <dbReference type="HAMAP-Rule" id="MF_00523"/>
    </source>
</evidence>
<evidence type="ECO:0000313" key="10">
    <source>
        <dbReference type="Proteomes" id="UP001168552"/>
    </source>
</evidence>
<dbReference type="InterPro" id="IPR007691">
    <property type="entry name" value="LpxD"/>
</dbReference>
<protein>
    <recommendedName>
        <fullName evidence="7">UDP-3-O-acylglucosamine N-acyltransferase</fullName>
        <ecNumber evidence="7">2.3.1.191</ecNumber>
    </recommendedName>
</protein>
<dbReference type="EMBL" id="JAUHJS010000003">
    <property type="protein sequence ID" value="MDN4165440.1"/>
    <property type="molecule type" value="Genomic_DNA"/>
</dbReference>
<dbReference type="Pfam" id="PF04613">
    <property type="entry name" value="LpxD"/>
    <property type="match status" value="1"/>
</dbReference>
<comment type="subunit">
    <text evidence="7">Homotrimer.</text>
</comment>
<dbReference type="InterPro" id="IPR020573">
    <property type="entry name" value="UDP_GlcNAc_AcTrfase_non-rep"/>
</dbReference>
<keyword evidence="3 7" id="KW-0808">Transferase</keyword>
<dbReference type="EC" id="2.3.1.191" evidence="7"/>
<dbReference type="InterPro" id="IPR001451">
    <property type="entry name" value="Hexapep"/>
</dbReference>
<dbReference type="NCBIfam" id="TIGR01853">
    <property type="entry name" value="lipid_A_lpxD"/>
    <property type="match status" value="1"/>
</dbReference>
<comment type="similarity">
    <text evidence="7">Belongs to the transferase hexapeptide repeat family. LpxD subfamily.</text>
</comment>
<sequence>MEFSVSQIASMLGGEVVGDGTRKINNLGKIETAGPSDISFLSNPKYENYLYTSQAGAVIAKKGFVAQKEIHPSLILVDDPYTSFTLLLEQYHQLISFQKQGVEQPSFIGDKSEVGEGIYRGAFSYIGHQVKIGKNVKIYPNAYIGDNVTIGDNTIIYAGVKVYSKTVIGSHCVIHSGTVIGSDGFGFAPQADGTYKTIPQLGNVIIEDNVDIGANTVIDCATMGSTIIRKGVKLDNLIQIAHNVEVGKNTVVAAQAGISGSAKVGENCVVAGQVGIVGHLQIANKTTIAAQSGISKTITEEGTVWMGSPAFDHGSYLKTYAAFKKLPDLVKQLRALEEKVLNLPASLKNNEY</sequence>
<dbReference type="Gene3D" id="2.160.10.10">
    <property type="entry name" value="Hexapeptide repeat proteins"/>
    <property type="match status" value="1"/>
</dbReference>